<sequence length="61" mass="6314">MAELVKIEGRNLPKKKAPKPSQPSDLLQALRESAGVVAGTASKRAAATAPAAGPRVPARRK</sequence>
<feature type="region of interest" description="Disordered" evidence="1">
    <location>
        <begin position="1"/>
        <end position="24"/>
    </location>
</feature>
<proteinExistence type="predicted"/>
<dbReference type="AlphaFoldDB" id="A0A120FN64"/>
<keyword evidence="3" id="KW-1185">Reference proteome</keyword>
<name>A0A120FN64_9HYPH</name>
<feature type="compositionally biased region" description="Basic and acidic residues" evidence="1">
    <location>
        <begin position="1"/>
        <end position="11"/>
    </location>
</feature>
<dbReference type="Proteomes" id="UP000068164">
    <property type="component" value="Unassembled WGS sequence"/>
</dbReference>
<accession>A0A120FN64</accession>
<reference evidence="2 3" key="1">
    <citation type="submission" date="2015-11" db="EMBL/GenBank/DDBJ databases">
        <title>Draft Genome Sequence of the Strain BR 10423 (Rhizobium sp.) isolated from nodules of Mimosa pudica.</title>
        <authorList>
            <person name="Barauna A.C."/>
            <person name="Zilli J.E."/>
            <person name="Simoes-Araujo J.L."/>
            <person name="Reis V.M."/>
            <person name="James E.K."/>
            <person name="Reis F.B.Jr."/>
            <person name="Rouws L.F."/>
            <person name="Passos S.R."/>
            <person name="Gois S.R."/>
        </authorList>
    </citation>
    <scope>NUCLEOTIDE SEQUENCE [LARGE SCALE GENOMIC DNA]</scope>
    <source>
        <strain evidence="2 3">BR10423</strain>
    </source>
</reference>
<organism evidence="2 3">
    <name type="scientific">Rhizobium altiplani</name>
    <dbReference type="NCBI Taxonomy" id="1864509"/>
    <lineage>
        <taxon>Bacteria</taxon>
        <taxon>Pseudomonadati</taxon>
        <taxon>Pseudomonadota</taxon>
        <taxon>Alphaproteobacteria</taxon>
        <taxon>Hyphomicrobiales</taxon>
        <taxon>Rhizobiaceae</taxon>
        <taxon>Rhizobium/Agrobacterium group</taxon>
        <taxon>Rhizobium</taxon>
    </lineage>
</organism>
<evidence type="ECO:0000313" key="2">
    <source>
        <dbReference type="EMBL" id="KWV54932.1"/>
    </source>
</evidence>
<evidence type="ECO:0000256" key="1">
    <source>
        <dbReference type="SAM" id="MobiDB-lite"/>
    </source>
</evidence>
<dbReference type="EMBL" id="LNCD01000056">
    <property type="protein sequence ID" value="KWV54932.1"/>
    <property type="molecule type" value="Genomic_DNA"/>
</dbReference>
<feature type="region of interest" description="Disordered" evidence="1">
    <location>
        <begin position="39"/>
        <end position="61"/>
    </location>
</feature>
<evidence type="ECO:0000313" key="3">
    <source>
        <dbReference type="Proteomes" id="UP000068164"/>
    </source>
</evidence>
<protein>
    <submittedName>
        <fullName evidence="2">Uncharacterized protein</fullName>
    </submittedName>
</protein>
<gene>
    <name evidence="2" type="ORF">AS026_38030</name>
</gene>
<comment type="caution">
    <text evidence="2">The sequence shown here is derived from an EMBL/GenBank/DDBJ whole genome shotgun (WGS) entry which is preliminary data.</text>
</comment>